<evidence type="ECO:0000259" key="13">
    <source>
        <dbReference type="Pfam" id="PF00593"/>
    </source>
</evidence>
<evidence type="ECO:0000313" key="14">
    <source>
        <dbReference type="EMBL" id="ACG77504.1"/>
    </source>
</evidence>
<protein>
    <submittedName>
        <fullName evidence="14">TonB-dependent receptor</fullName>
    </submittedName>
</protein>
<dbReference type="InterPro" id="IPR000531">
    <property type="entry name" value="Beta-barrel_TonB"/>
</dbReference>
<evidence type="ECO:0000256" key="8">
    <source>
        <dbReference type="ARBA" id="ARBA00023065"/>
    </source>
</evidence>
<evidence type="ECO:0000256" key="9">
    <source>
        <dbReference type="ARBA" id="ARBA00023077"/>
    </source>
</evidence>
<dbReference type="GO" id="GO:0015344">
    <property type="term" value="F:siderophore uptake transmembrane transporter activity"/>
    <property type="evidence" value="ECO:0007669"/>
    <property type="project" value="TreeGrafter"/>
</dbReference>
<keyword evidence="7" id="KW-0408">Iron</keyword>
<keyword evidence="5" id="KW-0812">Transmembrane</keyword>
<evidence type="ECO:0000256" key="5">
    <source>
        <dbReference type="ARBA" id="ARBA00022692"/>
    </source>
</evidence>
<evidence type="ECO:0000256" key="11">
    <source>
        <dbReference type="ARBA" id="ARBA00023237"/>
    </source>
</evidence>
<dbReference type="Gene3D" id="2.40.170.20">
    <property type="entry name" value="TonB-dependent receptor, beta-barrel domain"/>
    <property type="match status" value="1"/>
</dbReference>
<dbReference type="AlphaFoldDB" id="B4R7X1"/>
<name>B4R7X1_PHEZH</name>
<feature type="domain" description="TonB-dependent receptor-like beta-barrel" evidence="13">
    <location>
        <begin position="190"/>
        <end position="587"/>
    </location>
</feature>
<dbReference type="EMBL" id="CP000747">
    <property type="protein sequence ID" value="ACG77504.1"/>
    <property type="molecule type" value="Genomic_DNA"/>
</dbReference>
<keyword evidence="9" id="KW-0798">TonB box</keyword>
<feature type="signal peptide" evidence="12">
    <location>
        <begin position="1"/>
        <end position="19"/>
    </location>
</feature>
<dbReference type="Pfam" id="PF00593">
    <property type="entry name" value="TonB_dep_Rec_b-barrel"/>
    <property type="match status" value="1"/>
</dbReference>
<sequence length="632" mass="66800">MSRITVLLFTTALASPAAAQDSAVRSAADAFGERVGIEQLGLYNEGQVRGFDLNNSGAYRIEDAYFSRAAPINDPVLAGVGVRVGVNAAALAYPAPSGVVNYRLREPAARNSLTLGGGVRDYRTPTVEANGSWSDAGGRFGLAGGIVWRPVARWGAGTEGDAVDAGLVGRLALAEGHVLRAFASAYVRDYDGDYAFKSADGAVPPDARRTHEYSPVWARVEAMNANMGVLYDGELAGWSVDLAAFRSIFDTERTDFTLVETRADGTAEATLFLSPPKRNVSDSGEARISRVFGTGPVDHLVSASLRGRRSEVELASSLAVPLGPLTLATDVAPSEEPAWSGSRGLDVVEQVTGSLGYGLAWGDRLQVRLGVHRTRYEKDVLTIAGVRTRGTEETMLYNASAVVGLTGRTALFGSWVTGLEESGVAPQSATNRNEVLPPVEAEQFELGVRHALTDNLTFIGALFDVSKPTMGIRADGSFGHVGQVAHRGVEGSLAGRLGEKTRIVLGTVAFRPEVSGPLVEAGVVGDRAAGISSLVANASVERQLGGGWSVDAQLSYWGERWADSRNTFKTPAQVQLNLGARRSFELGDHPAQFRLLASNVTGADGYWASPSGLLWPIGAPTVRALLSVRFGG</sequence>
<dbReference type="KEGG" id="pzu:PHZ_c1090"/>
<dbReference type="eggNOG" id="COG4774">
    <property type="taxonomic scope" value="Bacteria"/>
</dbReference>
<keyword evidence="14" id="KW-0675">Receptor</keyword>
<evidence type="ECO:0000256" key="2">
    <source>
        <dbReference type="ARBA" id="ARBA00022448"/>
    </source>
</evidence>
<dbReference type="PANTHER" id="PTHR32552:SF89">
    <property type="entry name" value="CATECHOLATE SIDEROPHORE RECEPTOR FIU"/>
    <property type="match status" value="1"/>
</dbReference>
<evidence type="ECO:0000256" key="1">
    <source>
        <dbReference type="ARBA" id="ARBA00004571"/>
    </source>
</evidence>
<reference evidence="14 15" key="1">
    <citation type="journal article" date="2008" name="BMC Genomics">
        <title>Complete genome of Phenylobacterium zucineum - a novel facultative intracellular bacterium isolated from human erythroleukemia cell line K562.</title>
        <authorList>
            <person name="Luo Y."/>
            <person name="Xu X."/>
            <person name="Ding Z."/>
            <person name="Liu Z."/>
            <person name="Zhang B."/>
            <person name="Yan Z."/>
            <person name="Sun J."/>
            <person name="Hu S."/>
            <person name="Hu X."/>
        </authorList>
    </citation>
    <scope>NUCLEOTIDE SEQUENCE [LARGE SCALE GENOMIC DNA]</scope>
    <source>
        <strain evidence="14 15">HLK1</strain>
    </source>
</reference>
<dbReference type="InterPro" id="IPR036942">
    <property type="entry name" value="Beta-barrel_TonB_sf"/>
</dbReference>
<accession>B4R7X1</accession>
<dbReference type="SUPFAM" id="SSF56935">
    <property type="entry name" value="Porins"/>
    <property type="match status" value="1"/>
</dbReference>
<evidence type="ECO:0000256" key="12">
    <source>
        <dbReference type="SAM" id="SignalP"/>
    </source>
</evidence>
<dbReference type="Proteomes" id="UP000001868">
    <property type="component" value="Chromosome"/>
</dbReference>
<organism evidence="14 15">
    <name type="scientific">Phenylobacterium zucineum (strain HLK1)</name>
    <dbReference type="NCBI Taxonomy" id="450851"/>
    <lineage>
        <taxon>Bacteria</taxon>
        <taxon>Pseudomonadati</taxon>
        <taxon>Pseudomonadota</taxon>
        <taxon>Alphaproteobacteria</taxon>
        <taxon>Caulobacterales</taxon>
        <taxon>Caulobacteraceae</taxon>
        <taxon>Phenylobacterium</taxon>
    </lineage>
</organism>
<feature type="chain" id="PRO_5002822332" evidence="12">
    <location>
        <begin position="20"/>
        <end position="632"/>
    </location>
</feature>
<evidence type="ECO:0000256" key="3">
    <source>
        <dbReference type="ARBA" id="ARBA00022452"/>
    </source>
</evidence>
<evidence type="ECO:0000256" key="6">
    <source>
        <dbReference type="ARBA" id="ARBA00022729"/>
    </source>
</evidence>
<dbReference type="OrthoDB" id="9760333at2"/>
<keyword evidence="3" id="KW-1134">Transmembrane beta strand</keyword>
<keyword evidence="2" id="KW-0813">Transport</keyword>
<evidence type="ECO:0000256" key="10">
    <source>
        <dbReference type="ARBA" id="ARBA00023136"/>
    </source>
</evidence>
<keyword evidence="10" id="KW-0472">Membrane</keyword>
<dbReference type="RefSeq" id="WP_012521650.1">
    <property type="nucleotide sequence ID" value="NC_011144.1"/>
</dbReference>
<keyword evidence="8" id="KW-0406">Ion transport</keyword>
<evidence type="ECO:0000256" key="7">
    <source>
        <dbReference type="ARBA" id="ARBA00023004"/>
    </source>
</evidence>
<dbReference type="InterPro" id="IPR039426">
    <property type="entry name" value="TonB-dep_rcpt-like"/>
</dbReference>
<gene>
    <name evidence="14" type="ordered locus">PHZ_c1090</name>
</gene>
<evidence type="ECO:0000256" key="4">
    <source>
        <dbReference type="ARBA" id="ARBA00022496"/>
    </source>
</evidence>
<keyword evidence="15" id="KW-1185">Reference proteome</keyword>
<proteinExistence type="predicted"/>
<keyword evidence="6 12" id="KW-0732">Signal</keyword>
<keyword evidence="11" id="KW-0998">Cell outer membrane</keyword>
<keyword evidence="4" id="KW-0410">Iron transport</keyword>
<dbReference type="STRING" id="450851.PHZ_c1090"/>
<dbReference type="HOGENOM" id="CLU_426820_0_0_5"/>
<dbReference type="GO" id="GO:0009279">
    <property type="term" value="C:cell outer membrane"/>
    <property type="evidence" value="ECO:0007669"/>
    <property type="project" value="UniProtKB-SubCell"/>
</dbReference>
<dbReference type="PANTHER" id="PTHR32552">
    <property type="entry name" value="FERRICHROME IRON RECEPTOR-RELATED"/>
    <property type="match status" value="1"/>
</dbReference>
<comment type="subcellular location">
    <subcellularLocation>
        <location evidence="1">Cell outer membrane</location>
        <topology evidence="1">Multi-pass membrane protein</topology>
    </subcellularLocation>
</comment>
<evidence type="ECO:0000313" key="15">
    <source>
        <dbReference type="Proteomes" id="UP000001868"/>
    </source>
</evidence>